<keyword evidence="1" id="KW-0675">Receptor</keyword>
<organism evidence="1 2">
    <name type="scientific">Zalaria obscura</name>
    <dbReference type="NCBI Taxonomy" id="2024903"/>
    <lineage>
        <taxon>Eukaryota</taxon>
        <taxon>Fungi</taxon>
        <taxon>Dikarya</taxon>
        <taxon>Ascomycota</taxon>
        <taxon>Pezizomycotina</taxon>
        <taxon>Dothideomycetes</taxon>
        <taxon>Dothideomycetidae</taxon>
        <taxon>Dothideales</taxon>
        <taxon>Zalariaceae</taxon>
        <taxon>Zalaria</taxon>
    </lineage>
</organism>
<protein>
    <submittedName>
        <fullName evidence="1">SNAP receptor</fullName>
    </submittedName>
</protein>
<sequence>MPIYSTQVVRLDGLMLMSSVENHQNANNIEKTKGEIRQLVKRMNSSSEPRAAIDTGEYRIHYYRIDELVFFAITEISFPKELASMYLQDVGAEFTNTHKPGDYQRADLRPYAFNDFDTFVQRTKKSYENPRASNNLDKVNAQLKETTQIMSKNLEDLLYRGDSLDKMSTMSSDLKESSRKYKRAAVRINWELLLKQVNTPFIYCQGHKNSEACYIDHAPLVQIDMDKFEPDIYSAERDLDFVNLTGEDELVALVNLVSDD</sequence>
<accession>A0ACC3S8L5</accession>
<evidence type="ECO:0000313" key="2">
    <source>
        <dbReference type="Proteomes" id="UP001320706"/>
    </source>
</evidence>
<evidence type="ECO:0000313" key="1">
    <source>
        <dbReference type="EMBL" id="KAK8200741.1"/>
    </source>
</evidence>
<dbReference type="EMBL" id="JAMKPW020000038">
    <property type="protein sequence ID" value="KAK8200741.1"/>
    <property type="molecule type" value="Genomic_DNA"/>
</dbReference>
<keyword evidence="2" id="KW-1185">Reference proteome</keyword>
<comment type="caution">
    <text evidence="1">The sequence shown here is derived from an EMBL/GenBank/DDBJ whole genome shotgun (WGS) entry which is preliminary data.</text>
</comment>
<dbReference type="Proteomes" id="UP001320706">
    <property type="component" value="Unassembled WGS sequence"/>
</dbReference>
<proteinExistence type="predicted"/>
<gene>
    <name evidence="1" type="primary">SEC22</name>
    <name evidence="1" type="ORF">M8818_006056</name>
</gene>
<name>A0ACC3S8L5_9PEZI</name>
<reference evidence="1" key="1">
    <citation type="submission" date="2024-02" db="EMBL/GenBank/DDBJ databases">
        <title>Metagenome Assembled Genome of Zalaria obscura JY119.</title>
        <authorList>
            <person name="Vighnesh L."/>
            <person name="Jagadeeshwari U."/>
            <person name="Venkata Ramana C."/>
            <person name="Sasikala C."/>
        </authorList>
    </citation>
    <scope>NUCLEOTIDE SEQUENCE</scope>
    <source>
        <strain evidence="1">JY119</strain>
    </source>
</reference>